<proteinExistence type="inferred from homology"/>
<dbReference type="GO" id="GO:0005829">
    <property type="term" value="C:cytosol"/>
    <property type="evidence" value="ECO:0007669"/>
    <property type="project" value="TreeGrafter"/>
</dbReference>
<evidence type="ECO:0000256" key="1">
    <source>
        <dbReference type="ARBA" id="ARBA00006888"/>
    </source>
</evidence>
<dbReference type="Pfam" id="PF14976">
    <property type="entry name" value="YPEH2ZP"/>
    <property type="match status" value="1"/>
</dbReference>
<name>A0A9D4MNY8_DREPO</name>
<reference evidence="2" key="2">
    <citation type="submission" date="2020-11" db="EMBL/GenBank/DDBJ databases">
        <authorList>
            <person name="McCartney M.A."/>
            <person name="Auch B."/>
            <person name="Kono T."/>
            <person name="Mallez S."/>
            <person name="Becker A."/>
            <person name="Gohl D.M."/>
            <person name="Silverstein K.A.T."/>
            <person name="Koren S."/>
            <person name="Bechman K.B."/>
            <person name="Herman A."/>
            <person name="Abrahante J.E."/>
            <person name="Garbe J."/>
        </authorList>
    </citation>
    <scope>NUCLEOTIDE SEQUENCE</scope>
    <source>
        <strain evidence="2">Duluth1</strain>
        <tissue evidence="2">Whole animal</tissue>
    </source>
</reference>
<accession>A0A9D4MNY8</accession>
<dbReference type="OrthoDB" id="2526683at2759"/>
<evidence type="ECO:0008006" key="4">
    <source>
        <dbReference type="Google" id="ProtNLM"/>
    </source>
</evidence>
<dbReference type="AlphaFoldDB" id="A0A9D4MNY8"/>
<reference evidence="2" key="1">
    <citation type="journal article" date="2019" name="bioRxiv">
        <title>The Genome of the Zebra Mussel, Dreissena polymorpha: A Resource for Invasive Species Research.</title>
        <authorList>
            <person name="McCartney M.A."/>
            <person name="Auch B."/>
            <person name="Kono T."/>
            <person name="Mallez S."/>
            <person name="Zhang Y."/>
            <person name="Obille A."/>
            <person name="Becker A."/>
            <person name="Abrahante J.E."/>
            <person name="Garbe J."/>
            <person name="Badalamenti J.P."/>
            <person name="Herman A."/>
            <person name="Mangelson H."/>
            <person name="Liachko I."/>
            <person name="Sullivan S."/>
            <person name="Sone E.D."/>
            <person name="Koren S."/>
            <person name="Silverstein K.A.T."/>
            <person name="Beckman K.B."/>
            <person name="Gohl D.M."/>
        </authorList>
    </citation>
    <scope>NUCLEOTIDE SEQUENCE</scope>
    <source>
        <strain evidence="2">Duluth1</strain>
        <tissue evidence="2">Whole animal</tissue>
    </source>
</reference>
<sequence>MESFDACKNSVNPAVLNEDVYLLDCVFCDSRLCERGLKSFLIADEKVELFSTDQVDRGLVELTDDRFRTDRCFCQIQDIACLQCGNVVGYHVSMPCRPCLESQNNGHFWMFYRHSIIPHQRVNSNGTATMIWGDFMHEKEDHLCEAWSECER</sequence>
<dbReference type="InterPro" id="IPR026768">
    <property type="entry name" value="YPEH2ZP"/>
</dbReference>
<dbReference type="PANTHER" id="PTHR31841:SF1">
    <property type="entry name" value="PROTEIN FAM72A-RELATED"/>
    <property type="match status" value="1"/>
</dbReference>
<keyword evidence="3" id="KW-1185">Reference proteome</keyword>
<comment type="similarity">
    <text evidence="1">Belongs to the FAM72 family.</text>
</comment>
<dbReference type="PANTHER" id="PTHR31841">
    <property type="entry name" value="PROTEIN FAM72A-RELATED"/>
    <property type="match status" value="1"/>
</dbReference>
<comment type="caution">
    <text evidence="2">The sequence shown here is derived from an EMBL/GenBank/DDBJ whole genome shotgun (WGS) entry which is preliminary data.</text>
</comment>
<dbReference type="Proteomes" id="UP000828390">
    <property type="component" value="Unassembled WGS sequence"/>
</dbReference>
<organism evidence="2 3">
    <name type="scientific">Dreissena polymorpha</name>
    <name type="common">Zebra mussel</name>
    <name type="synonym">Mytilus polymorpha</name>
    <dbReference type="NCBI Taxonomy" id="45954"/>
    <lineage>
        <taxon>Eukaryota</taxon>
        <taxon>Metazoa</taxon>
        <taxon>Spiralia</taxon>
        <taxon>Lophotrochozoa</taxon>
        <taxon>Mollusca</taxon>
        <taxon>Bivalvia</taxon>
        <taxon>Autobranchia</taxon>
        <taxon>Heteroconchia</taxon>
        <taxon>Euheterodonta</taxon>
        <taxon>Imparidentia</taxon>
        <taxon>Neoheterodontei</taxon>
        <taxon>Myida</taxon>
        <taxon>Dreissenoidea</taxon>
        <taxon>Dreissenidae</taxon>
        <taxon>Dreissena</taxon>
    </lineage>
</organism>
<dbReference type="EMBL" id="JAIWYP010000001">
    <property type="protein sequence ID" value="KAH3881137.1"/>
    <property type="molecule type" value="Genomic_DNA"/>
</dbReference>
<evidence type="ECO:0000313" key="3">
    <source>
        <dbReference type="Proteomes" id="UP000828390"/>
    </source>
</evidence>
<evidence type="ECO:0000313" key="2">
    <source>
        <dbReference type="EMBL" id="KAH3881137.1"/>
    </source>
</evidence>
<gene>
    <name evidence="2" type="ORF">DPMN_005060</name>
</gene>
<protein>
    <recommendedName>
        <fullName evidence="4">Protein FAM72A</fullName>
    </recommendedName>
</protein>